<evidence type="ECO:0000313" key="4">
    <source>
        <dbReference type="Proteomes" id="UP000288178"/>
    </source>
</evidence>
<dbReference type="SUPFAM" id="SSF53850">
    <property type="entry name" value="Periplasmic binding protein-like II"/>
    <property type="match status" value="1"/>
</dbReference>
<dbReference type="AlphaFoldDB" id="A0A3S2TQ83"/>
<organism evidence="3 4">
    <name type="scientific">Rubrivivax albus</name>
    <dbReference type="NCBI Taxonomy" id="2499835"/>
    <lineage>
        <taxon>Bacteria</taxon>
        <taxon>Pseudomonadati</taxon>
        <taxon>Pseudomonadota</taxon>
        <taxon>Betaproteobacteria</taxon>
        <taxon>Burkholderiales</taxon>
        <taxon>Sphaerotilaceae</taxon>
        <taxon>Rubrivivax</taxon>
    </lineage>
</organism>
<dbReference type="CDD" id="cd07012">
    <property type="entry name" value="PBP2_Bug_TTT"/>
    <property type="match status" value="1"/>
</dbReference>
<dbReference type="OrthoDB" id="8678477at2"/>
<evidence type="ECO:0000256" key="1">
    <source>
        <dbReference type="ARBA" id="ARBA00006987"/>
    </source>
</evidence>
<dbReference type="PANTHER" id="PTHR42928:SF5">
    <property type="entry name" value="BLR1237 PROTEIN"/>
    <property type="match status" value="1"/>
</dbReference>
<keyword evidence="2" id="KW-0732">Signal</keyword>
<keyword evidence="4" id="KW-1185">Reference proteome</keyword>
<comment type="similarity">
    <text evidence="1">Belongs to the UPF0065 (bug) family.</text>
</comment>
<feature type="signal peptide" evidence="2">
    <location>
        <begin position="1"/>
        <end position="23"/>
    </location>
</feature>
<dbReference type="Proteomes" id="UP000288178">
    <property type="component" value="Unassembled WGS sequence"/>
</dbReference>
<accession>A0A3S2TQ83</accession>
<gene>
    <name evidence="3" type="ORF">ENE75_02470</name>
</gene>
<dbReference type="InterPro" id="IPR005064">
    <property type="entry name" value="BUG"/>
</dbReference>
<evidence type="ECO:0000256" key="2">
    <source>
        <dbReference type="SAM" id="SignalP"/>
    </source>
</evidence>
<sequence>MNRRQFAAAIGAAAFAHPAFAQAWPTGPQRLVVPFPPGGLLDRVGRLVGPALAADLGQPVVIDNRSGSGGNIGTDAVAKAAPDGNTWLLGSPGLAISPHLYRKLPWKAQDFSPVALVGSQPNVLLVPAASPFRSVQELVAAMKASPGRYQYASNGFGTSLHLSAELLKFRTGTFVVHIPYRGSALAMTALLGGQVDYMFDNLSPALPQIQAGKVRALAVTSAARAQALPDVPTLQESGVAGFDVSAWFGLLVPAGTPAAVVQRLEQAVAKAVADPAVSKALQTQGITPGFRGAADFASHLSRETAQWRDVVAYANVVLD</sequence>
<feature type="chain" id="PRO_5018613245" evidence="2">
    <location>
        <begin position="24"/>
        <end position="319"/>
    </location>
</feature>
<dbReference type="Gene3D" id="3.40.190.150">
    <property type="entry name" value="Bordetella uptake gene, domain 1"/>
    <property type="match status" value="1"/>
</dbReference>
<dbReference type="InterPro" id="IPR042100">
    <property type="entry name" value="Bug_dom1"/>
</dbReference>
<dbReference type="Pfam" id="PF03401">
    <property type="entry name" value="TctC"/>
    <property type="match status" value="1"/>
</dbReference>
<dbReference type="Gene3D" id="3.40.190.10">
    <property type="entry name" value="Periplasmic binding protein-like II"/>
    <property type="match status" value="1"/>
</dbReference>
<dbReference type="EMBL" id="SACT01000001">
    <property type="protein sequence ID" value="RVT54471.1"/>
    <property type="molecule type" value="Genomic_DNA"/>
</dbReference>
<proteinExistence type="inferred from homology"/>
<reference evidence="3 4" key="1">
    <citation type="submission" date="2019-01" db="EMBL/GenBank/DDBJ databases">
        <authorList>
            <person name="Chen W.-M."/>
        </authorList>
    </citation>
    <scope>NUCLEOTIDE SEQUENCE [LARGE SCALE GENOMIC DNA]</scope>
    <source>
        <strain evidence="3 4">ICH-3</strain>
    </source>
</reference>
<dbReference type="PANTHER" id="PTHR42928">
    <property type="entry name" value="TRICARBOXYLATE-BINDING PROTEIN"/>
    <property type="match status" value="1"/>
</dbReference>
<protein>
    <submittedName>
        <fullName evidence="3">Tripartite tricarboxylate transporter substrate binding protein</fullName>
    </submittedName>
</protein>
<evidence type="ECO:0000313" key="3">
    <source>
        <dbReference type="EMBL" id="RVT54471.1"/>
    </source>
</evidence>
<comment type="caution">
    <text evidence="3">The sequence shown here is derived from an EMBL/GenBank/DDBJ whole genome shotgun (WGS) entry which is preliminary data.</text>
</comment>
<name>A0A3S2TQ83_9BURK</name>
<dbReference type="PIRSF" id="PIRSF017082">
    <property type="entry name" value="YflP"/>
    <property type="match status" value="1"/>
</dbReference>